<evidence type="ECO:0000313" key="8">
    <source>
        <dbReference type="RefSeq" id="XP_052758642.1"/>
    </source>
</evidence>
<dbReference type="Pfam" id="PF07778">
    <property type="entry name" value="CENP-I"/>
    <property type="match status" value="1"/>
</dbReference>
<keyword evidence="7" id="KW-1185">Reference proteome</keyword>
<keyword evidence="6" id="KW-0137">Centromere</keyword>
<comment type="similarity">
    <text evidence="3">Belongs to the CENP-I/CTF3 family.</text>
</comment>
<evidence type="ECO:0000256" key="2">
    <source>
        <dbReference type="ARBA" id="ARBA00004584"/>
    </source>
</evidence>
<evidence type="ECO:0000256" key="1">
    <source>
        <dbReference type="ARBA" id="ARBA00004123"/>
    </source>
</evidence>
<evidence type="ECO:0000256" key="6">
    <source>
        <dbReference type="ARBA" id="ARBA00023328"/>
    </source>
</evidence>
<dbReference type="PANTHER" id="PTHR48208">
    <property type="entry name" value="CENTROMERE PROTEIN I"/>
    <property type="match status" value="1"/>
</dbReference>
<name>A0ABM3N4Y5_GALME</name>
<reference evidence="8" key="1">
    <citation type="submission" date="2025-08" db="UniProtKB">
        <authorList>
            <consortium name="RefSeq"/>
        </authorList>
    </citation>
    <scope>IDENTIFICATION</scope>
    <source>
        <tissue evidence="8">Whole larvae</tissue>
    </source>
</reference>
<keyword evidence="4" id="KW-0158">Chromosome</keyword>
<dbReference type="GeneID" id="113516850"/>
<gene>
    <name evidence="8" type="primary">LOC113516850</name>
</gene>
<evidence type="ECO:0000256" key="5">
    <source>
        <dbReference type="ARBA" id="ARBA00023242"/>
    </source>
</evidence>
<evidence type="ECO:0000256" key="4">
    <source>
        <dbReference type="ARBA" id="ARBA00022454"/>
    </source>
</evidence>
<evidence type="ECO:0000313" key="7">
    <source>
        <dbReference type="Proteomes" id="UP001652740"/>
    </source>
</evidence>
<dbReference type="PANTHER" id="PTHR48208:SF2">
    <property type="entry name" value="CENTROMERE PROTEIN I"/>
    <property type="match status" value="1"/>
</dbReference>
<proteinExistence type="inferred from homology"/>
<keyword evidence="5" id="KW-0539">Nucleus</keyword>
<dbReference type="Proteomes" id="UP001652740">
    <property type="component" value="Unplaced"/>
</dbReference>
<dbReference type="RefSeq" id="XP_052758642.1">
    <property type="nucleotide sequence ID" value="XM_052902682.1"/>
</dbReference>
<accession>A0ABM3N4Y5</accession>
<organism evidence="7 8">
    <name type="scientific">Galleria mellonella</name>
    <name type="common">Greater wax moth</name>
    <dbReference type="NCBI Taxonomy" id="7137"/>
    <lineage>
        <taxon>Eukaryota</taxon>
        <taxon>Metazoa</taxon>
        <taxon>Ecdysozoa</taxon>
        <taxon>Arthropoda</taxon>
        <taxon>Hexapoda</taxon>
        <taxon>Insecta</taxon>
        <taxon>Pterygota</taxon>
        <taxon>Neoptera</taxon>
        <taxon>Endopterygota</taxon>
        <taxon>Lepidoptera</taxon>
        <taxon>Glossata</taxon>
        <taxon>Ditrysia</taxon>
        <taxon>Pyraloidea</taxon>
        <taxon>Pyralidae</taxon>
        <taxon>Galleriinae</taxon>
        <taxon>Galleria</taxon>
    </lineage>
</organism>
<evidence type="ECO:0000256" key="3">
    <source>
        <dbReference type="ARBA" id="ARBA00005470"/>
    </source>
</evidence>
<protein>
    <submittedName>
        <fullName evidence="8">Uncharacterized protein LOC113516850</fullName>
    </submittedName>
</protein>
<comment type="subcellular location">
    <subcellularLocation>
        <location evidence="2">Chromosome</location>
        <location evidence="2">Centromere</location>
    </subcellularLocation>
    <subcellularLocation>
        <location evidence="1">Nucleus</location>
    </subcellularLocation>
</comment>
<sequence>MADVDEIIDYIKSLRKGFDKDLFQSKINELAHVVDTTGLDYDDFHTLFKLWLNLTIPISKWISLGACLVPPDRVEERTVEYSFRWLLANCQNQTTLSRIGFLLDWLTVAMDCDCIDMTALDSGYELFYTLLTYELLTVHAMKLIYTLTKPVDVTRRRVLELIDYGKRQAKKNIYRQLQVLLGLFKSYRPECVPEDVPAMSIHTAFRKINFTLFTRFKRCQERKNHLAKDRYHLLWVNPLSLERARNKKVEPLVPNMEFLNVGSKQYSEKAQLKNYLDFTEMGALLQYRLQRRLARPARLRALLQQAGSAAAGLLALEPPHHRAFLSHDLHHLLFICFIDGSPHSYVEKQDLLKRIALLQRSMLQGLPVVTRFLTQFLPFWNEKDYFPEIMEILEWISVDSPGQVLSILELFIKIYLRADSMEQCAILNSLSNMYVNLVYSSMKTHHHFISTETDEENYSLVLPHLAESISDLCNKALQINPEDMYAAYSGALAMERVVRASARRVVAAPPPGRLQLAFALLSPSALLLDKFAGLIVLYKQISKSLKANNMQKDEVYMQKMQILGGYTFDLIHCLYSEEALDSRDTGIVFNDMNPQLVEKLESLLPNVNGLLSLRNHIALAPYTYMPLDAIDYRDADNKLWFEAAIDHEFSGLSELLRKSGVFD</sequence>
<dbReference type="InterPro" id="IPR012485">
    <property type="entry name" value="CENP-I"/>
</dbReference>